<feature type="binding site" evidence="10">
    <location>
        <position position="253"/>
    </location>
    <ligand>
        <name>Mn(2+)</name>
        <dbReference type="ChEBI" id="CHEBI:29035"/>
    </ligand>
</feature>
<dbReference type="Gene3D" id="3.40.720.10">
    <property type="entry name" value="Alkaline Phosphatase, subunit A"/>
    <property type="match status" value="1"/>
</dbReference>
<evidence type="ECO:0000256" key="9">
    <source>
        <dbReference type="PIRSR" id="PIRSR005091-2"/>
    </source>
</evidence>
<keyword evidence="6 7" id="KW-0472">Membrane</keyword>
<reference evidence="13 14" key="1">
    <citation type="journal article" date="2011" name="J. Microbiol.">
        <title>Bacillus kyonggiensis sp. nov., isolated from soil of a lettuce field.</title>
        <authorList>
            <person name="Dong K."/>
            <person name="Lee S."/>
        </authorList>
    </citation>
    <scope>NUCLEOTIDE SEQUENCE [LARGE SCALE GENOMIC DNA]</scope>
    <source>
        <strain evidence="13 14">NB22</strain>
    </source>
</reference>
<protein>
    <submittedName>
        <fullName evidence="13">LTA synthase family protein</fullName>
    </submittedName>
</protein>
<dbReference type="Pfam" id="PF00884">
    <property type="entry name" value="Sulfatase"/>
    <property type="match status" value="1"/>
</dbReference>
<dbReference type="InterPro" id="IPR012160">
    <property type="entry name" value="LtaS-like"/>
</dbReference>
<dbReference type="PANTHER" id="PTHR47371:SF1">
    <property type="entry name" value="LIPOTEICHOIC ACID SYNTHASE-LIKE YQGS"/>
    <property type="match status" value="1"/>
</dbReference>
<keyword evidence="9" id="KW-0479">Metal-binding</keyword>
<evidence type="ECO:0000256" key="4">
    <source>
        <dbReference type="ARBA" id="ARBA00022692"/>
    </source>
</evidence>
<evidence type="ECO:0000259" key="12">
    <source>
        <dbReference type="Pfam" id="PF00884"/>
    </source>
</evidence>
<evidence type="ECO:0000256" key="1">
    <source>
        <dbReference type="ARBA" id="ARBA00004651"/>
    </source>
</evidence>
<keyword evidence="3 7" id="KW-1003">Cell membrane</keyword>
<evidence type="ECO:0000256" key="5">
    <source>
        <dbReference type="ARBA" id="ARBA00022989"/>
    </source>
</evidence>
<feature type="transmembrane region" description="Helical" evidence="11">
    <location>
        <begin position="155"/>
        <end position="171"/>
    </location>
</feature>
<feature type="binding site" evidence="10">
    <location>
        <position position="470"/>
    </location>
    <ligand>
        <name>Mn(2+)</name>
        <dbReference type="ChEBI" id="CHEBI:29035"/>
    </ligand>
</feature>
<feature type="transmembrane region" description="Helical" evidence="11">
    <location>
        <begin position="69"/>
        <end position="92"/>
    </location>
</feature>
<evidence type="ECO:0000256" key="6">
    <source>
        <dbReference type="ARBA" id="ARBA00023136"/>
    </source>
</evidence>
<evidence type="ECO:0000313" key="13">
    <source>
        <dbReference type="EMBL" id="TKC19904.1"/>
    </source>
</evidence>
<dbReference type="GO" id="GO:0046872">
    <property type="term" value="F:metal ion binding"/>
    <property type="evidence" value="ECO:0007669"/>
    <property type="project" value="UniProtKB-KW"/>
</dbReference>
<dbReference type="CDD" id="cd16015">
    <property type="entry name" value="LTA_synthase"/>
    <property type="match status" value="1"/>
</dbReference>
<dbReference type="PIRSF" id="PIRSF005091">
    <property type="entry name" value="Mmb_sulf_HI1246"/>
    <property type="match status" value="1"/>
</dbReference>
<feature type="active site" evidence="8">
    <location>
        <position position="295"/>
    </location>
</feature>
<feature type="binding site" evidence="10">
    <location>
        <position position="295"/>
    </location>
    <ligand>
        <name>Mn(2+)</name>
        <dbReference type="ChEBI" id="CHEBI:29035"/>
    </ligand>
</feature>
<comment type="caution">
    <text evidence="13">The sequence shown here is derived from an EMBL/GenBank/DDBJ whole genome shotgun (WGS) entry which is preliminary data.</text>
</comment>
<evidence type="ECO:0000256" key="8">
    <source>
        <dbReference type="PIRSR" id="PIRSR005091-1"/>
    </source>
</evidence>
<comment type="similarity">
    <text evidence="2 7">Belongs to the LTA synthase family.</text>
</comment>
<dbReference type="InterPro" id="IPR000917">
    <property type="entry name" value="Sulfatase_N"/>
</dbReference>
<evidence type="ECO:0000256" key="11">
    <source>
        <dbReference type="SAM" id="Phobius"/>
    </source>
</evidence>
<feature type="binding site" evidence="10">
    <location>
        <position position="469"/>
    </location>
    <ligand>
        <name>Mn(2+)</name>
        <dbReference type="ChEBI" id="CHEBI:29035"/>
    </ligand>
</feature>
<feature type="binding site" evidence="9">
    <location>
        <position position="410"/>
    </location>
    <ligand>
        <name>substrate</name>
    </ligand>
</feature>
<evidence type="ECO:0000256" key="10">
    <source>
        <dbReference type="PIRSR" id="PIRSR005091-3"/>
    </source>
</evidence>
<keyword evidence="14" id="KW-1185">Reference proteome</keyword>
<dbReference type="InterPro" id="IPR050448">
    <property type="entry name" value="OpgB/LTA_synthase_biosynth"/>
</dbReference>
<feature type="domain" description="Sulfatase N-terminal" evidence="12">
    <location>
        <begin position="245"/>
        <end position="533"/>
    </location>
</feature>
<dbReference type="RefSeq" id="WP_136830800.1">
    <property type="nucleotide sequence ID" value="NZ_SWBM01000001.1"/>
</dbReference>
<dbReference type="AlphaFoldDB" id="A0A4U1DBL8"/>
<proteinExistence type="inferred from homology"/>
<dbReference type="SUPFAM" id="SSF53649">
    <property type="entry name" value="Alkaline phosphatase-like"/>
    <property type="match status" value="1"/>
</dbReference>
<dbReference type="GO" id="GO:0005886">
    <property type="term" value="C:plasma membrane"/>
    <property type="evidence" value="ECO:0007669"/>
    <property type="project" value="UniProtKB-SubCell"/>
</dbReference>
<feature type="transmembrane region" description="Helical" evidence="11">
    <location>
        <begin position="7"/>
        <end position="27"/>
    </location>
</feature>
<dbReference type="Proteomes" id="UP000307756">
    <property type="component" value="Unassembled WGS sequence"/>
</dbReference>
<dbReference type="InterPro" id="IPR017850">
    <property type="entry name" value="Alkaline_phosphatase_core_sf"/>
</dbReference>
<accession>A0A4U1DBL8</accession>
<evidence type="ECO:0000313" key="14">
    <source>
        <dbReference type="Proteomes" id="UP000307756"/>
    </source>
</evidence>
<organism evidence="13 14">
    <name type="scientific">Robertmurraya kyonggiensis</name>
    <dbReference type="NCBI Taxonomy" id="1037680"/>
    <lineage>
        <taxon>Bacteria</taxon>
        <taxon>Bacillati</taxon>
        <taxon>Bacillota</taxon>
        <taxon>Bacilli</taxon>
        <taxon>Bacillales</taxon>
        <taxon>Bacillaceae</taxon>
        <taxon>Robertmurraya</taxon>
    </lineage>
</organism>
<feature type="transmembrane region" description="Helical" evidence="11">
    <location>
        <begin position="123"/>
        <end position="143"/>
    </location>
</feature>
<keyword evidence="9" id="KW-0464">Manganese</keyword>
<keyword evidence="4 11" id="KW-0812">Transmembrane</keyword>
<dbReference type="Gene3D" id="3.30.1120.170">
    <property type="match status" value="1"/>
</dbReference>
<sequence length="629" mass="72400">MRKFVPSAMSFTAVAIVLLWLKTYIVYKTSFEINIENWKQELILFINPLSFLMFVLGISLLLKEKNRKRYVVITSLIISIVLFANVVFYRFFNDFLTVPVLLQTSNMSDLGSSAGELMHLKDLVYFLDFFLLLVILKFKPIFVVAPNYGKVGKRIYFLVAVGVSFLNLGLAETERPQLLTRTFDREMLVKNIGTYSYHIYDIFLQSKSSAQRALADGSELVDIGNYIRVNYKEPNDEMFGAAKGKNIILASMESTQNFVINNTVNGEEITPFLNEFIKDSYYFDNFYHQTGQGKTSDSEFLVDNSLYPLGRGAVFFTHSRNEFRATPEILSENGYYTASLHANNKSFWNRDIMYQALGYERFYELGDYEVTKENSVGWGLKDAEFFQQSIQHLKGMPEPYYAKFITLTNHFPFDLNEEDKMIEPYTSNSNTLNDYFPTVRYQDEALKQFIQSLKDEGLYENSVIILYGDHYGISENHNKALGEYLGEEVTPFVSTQLQRVPLIIHIPGQKGKTISTVSGQIDLKPTILHLLGIDTKRDINFGTDLFSKNKLEFTVLRDGSFITKDYIYTRDTCYEKATGEVTDGSGCEPYIEKAKFELEYSDKIVYGDLLRFYENMRNGEAITNLELKN</sequence>
<evidence type="ECO:0000256" key="2">
    <source>
        <dbReference type="ARBA" id="ARBA00009983"/>
    </source>
</evidence>
<comment type="subcellular location">
    <subcellularLocation>
        <location evidence="1">Cell membrane</location>
        <topology evidence="1">Multi-pass membrane protein</topology>
    </subcellularLocation>
</comment>
<dbReference type="OrthoDB" id="5901192at2"/>
<name>A0A4U1DBL8_9BACI</name>
<keyword evidence="5 11" id="KW-1133">Transmembrane helix</keyword>
<feature type="transmembrane region" description="Helical" evidence="11">
    <location>
        <begin position="42"/>
        <end position="62"/>
    </location>
</feature>
<dbReference type="EMBL" id="SWBM01000001">
    <property type="protein sequence ID" value="TKC19904.1"/>
    <property type="molecule type" value="Genomic_DNA"/>
</dbReference>
<evidence type="ECO:0000256" key="3">
    <source>
        <dbReference type="ARBA" id="ARBA00022475"/>
    </source>
</evidence>
<evidence type="ECO:0000256" key="7">
    <source>
        <dbReference type="PIRNR" id="PIRNR005091"/>
    </source>
</evidence>
<dbReference type="PANTHER" id="PTHR47371">
    <property type="entry name" value="LIPOTEICHOIC ACID SYNTHASE"/>
    <property type="match status" value="1"/>
</dbReference>
<gene>
    <name evidence="13" type="ORF">FA727_10325</name>
</gene>